<evidence type="ECO:0000313" key="1">
    <source>
        <dbReference type="EMBL" id="MCS4157744.1"/>
    </source>
</evidence>
<accession>A0AAW5P8D9</accession>
<dbReference type="EMBL" id="JANTZM010000007">
    <property type="protein sequence ID" value="MCS4157744.1"/>
    <property type="molecule type" value="Genomic_DNA"/>
</dbReference>
<dbReference type="AlphaFoldDB" id="A0AAW5P8D9"/>
<protein>
    <submittedName>
        <fullName evidence="1">Uncharacterized protein</fullName>
    </submittedName>
</protein>
<name>A0AAW5P8D9_9BACT</name>
<gene>
    <name evidence="1" type="ORF">GGP99_001708</name>
</gene>
<comment type="caution">
    <text evidence="1">The sequence shown here is derived from an EMBL/GenBank/DDBJ whole genome shotgun (WGS) entry which is preliminary data.</text>
</comment>
<dbReference type="Proteomes" id="UP001155110">
    <property type="component" value="Unassembled WGS sequence"/>
</dbReference>
<dbReference type="RefSeq" id="WP_259258267.1">
    <property type="nucleotide sequence ID" value="NZ_JANTZM010000007.1"/>
</dbReference>
<proteinExistence type="predicted"/>
<organism evidence="1 2">
    <name type="scientific">Salinibacter ruber</name>
    <dbReference type="NCBI Taxonomy" id="146919"/>
    <lineage>
        <taxon>Bacteria</taxon>
        <taxon>Pseudomonadati</taxon>
        <taxon>Rhodothermota</taxon>
        <taxon>Rhodothermia</taxon>
        <taxon>Rhodothermales</taxon>
        <taxon>Salinibacteraceae</taxon>
        <taxon>Salinibacter</taxon>
    </lineage>
</organism>
<reference evidence="1" key="1">
    <citation type="submission" date="2022-08" db="EMBL/GenBank/DDBJ databases">
        <title>Genomic Encyclopedia of Type Strains, Phase V (KMG-V): Genome sequencing to study the core and pangenomes of soil and plant-associated prokaryotes.</title>
        <authorList>
            <person name="Whitman W."/>
        </authorList>
    </citation>
    <scope>NUCLEOTIDE SEQUENCE</scope>
    <source>
        <strain evidence="1">SP3002</strain>
    </source>
</reference>
<evidence type="ECO:0000313" key="2">
    <source>
        <dbReference type="Proteomes" id="UP001155110"/>
    </source>
</evidence>
<sequence>MPAIYTEEEAVEKMLRREHVVDAEARELGQAIRIDVKFWDGRQLRAKQSSSRTSDLPGERSGRYLVRISGVPPWGEESGFDGETVGRQRLREVVGAISRSLELPFGELTAKEEDLVEVMREDDLRQYWIVRRIAAHRVHRGKNVLENMRRVFYAEQKHACVEEESAYRSAEGLVKAAIEAKSEG</sequence>